<organism evidence="1 2">
    <name type="scientific">Veronia pacifica</name>
    <dbReference type="NCBI Taxonomy" id="1080227"/>
    <lineage>
        <taxon>Bacteria</taxon>
        <taxon>Pseudomonadati</taxon>
        <taxon>Pseudomonadota</taxon>
        <taxon>Gammaproteobacteria</taxon>
        <taxon>Vibrionales</taxon>
        <taxon>Vibrionaceae</taxon>
        <taxon>Veronia</taxon>
    </lineage>
</organism>
<evidence type="ECO:0000313" key="2">
    <source>
        <dbReference type="Proteomes" id="UP000094936"/>
    </source>
</evidence>
<gene>
    <name evidence="1" type="ORF">A8L45_06105</name>
</gene>
<protein>
    <recommendedName>
        <fullName evidence="3">CN hydrolase domain-containing protein</fullName>
    </recommendedName>
</protein>
<name>A0A1C3EMT0_9GAMM</name>
<evidence type="ECO:0000313" key="1">
    <source>
        <dbReference type="EMBL" id="ODA34540.1"/>
    </source>
</evidence>
<evidence type="ECO:0008006" key="3">
    <source>
        <dbReference type="Google" id="ProtNLM"/>
    </source>
</evidence>
<dbReference type="EMBL" id="LYBM01000007">
    <property type="protein sequence ID" value="ODA34540.1"/>
    <property type="molecule type" value="Genomic_DNA"/>
</dbReference>
<comment type="caution">
    <text evidence="1">The sequence shown here is derived from an EMBL/GenBank/DDBJ whole genome shotgun (WGS) entry which is preliminary data.</text>
</comment>
<dbReference type="SUPFAM" id="SSF56317">
    <property type="entry name" value="Carbon-nitrogen hydrolase"/>
    <property type="match status" value="1"/>
</dbReference>
<keyword evidence="2" id="KW-1185">Reference proteome</keyword>
<proteinExistence type="predicted"/>
<dbReference type="AlphaFoldDB" id="A0A1C3EMT0"/>
<dbReference type="InterPro" id="IPR036526">
    <property type="entry name" value="C-N_Hydrolase_sf"/>
</dbReference>
<sequence>MPVTSMGMAYKVWLESHIVFRACVLIIRGLKVTKSPLVIGIAKCDNQKSTFDAALNEHLNIIDAAHQLGVQYLVFPFNSLTDDSNSLCLNKDAPFFDEIAAAAGHMAVSLGFREQITYDEKADMFQGFGNLPAENYAVLPIRTKRFSVSSQVIIRNGNVVHLQRYLTELPVSAVEQFGKIEQHANVSGWALQSLIGEDFLNPAYVHIAANRRPDLMIVSVENQCQIALASALDMTEKNYGMSVVVVGEDFSMHTELETESGKLTVVPVTTKRQANQSRVAIAV</sequence>
<dbReference type="Gene3D" id="3.60.110.10">
    <property type="entry name" value="Carbon-nitrogen hydrolase"/>
    <property type="match status" value="1"/>
</dbReference>
<dbReference type="Proteomes" id="UP000094936">
    <property type="component" value="Unassembled WGS sequence"/>
</dbReference>
<dbReference type="STRING" id="1080227.A8L45_06105"/>
<reference evidence="1 2" key="1">
    <citation type="submission" date="2016-05" db="EMBL/GenBank/DDBJ databases">
        <title>Genomic Taxonomy of the Vibrionaceae.</title>
        <authorList>
            <person name="Gomez-Gil B."/>
            <person name="Enciso-Ibarra J."/>
        </authorList>
    </citation>
    <scope>NUCLEOTIDE SEQUENCE [LARGE SCALE GENOMIC DNA]</scope>
    <source>
        <strain evidence="1 2">CAIM 1920</strain>
    </source>
</reference>
<accession>A0A1C3EMT0</accession>